<evidence type="ECO:0000313" key="2">
    <source>
        <dbReference type="EMBL" id="RMB98848.1"/>
    </source>
</evidence>
<organism evidence="2 3">
    <name type="scientific">Hirundo rustica rustica</name>
    <dbReference type="NCBI Taxonomy" id="333673"/>
    <lineage>
        <taxon>Eukaryota</taxon>
        <taxon>Metazoa</taxon>
        <taxon>Chordata</taxon>
        <taxon>Craniata</taxon>
        <taxon>Vertebrata</taxon>
        <taxon>Euteleostomi</taxon>
        <taxon>Archelosauria</taxon>
        <taxon>Archosauria</taxon>
        <taxon>Dinosauria</taxon>
        <taxon>Saurischia</taxon>
        <taxon>Theropoda</taxon>
        <taxon>Coelurosauria</taxon>
        <taxon>Aves</taxon>
        <taxon>Neognathae</taxon>
        <taxon>Neoaves</taxon>
        <taxon>Telluraves</taxon>
        <taxon>Australaves</taxon>
        <taxon>Passeriformes</taxon>
        <taxon>Sylvioidea</taxon>
        <taxon>Hirundinidae</taxon>
        <taxon>Hirundo</taxon>
    </lineage>
</organism>
<keyword evidence="3" id="KW-1185">Reference proteome</keyword>
<evidence type="ECO:0000313" key="3">
    <source>
        <dbReference type="Proteomes" id="UP000269221"/>
    </source>
</evidence>
<sequence>MLKKRDFDMLKKWNYRYFGKFNKEKYQVLYLGKNSLEERHTQMLGTTQLQRNLAENDTEFPVDTKFYSNQQCTPVTEKANSILGYIRRSTAIRPSRVFLPIYWPRLEYCVPFWGP</sequence>
<evidence type="ECO:0000313" key="1">
    <source>
        <dbReference type="EMBL" id="RMB98846.1"/>
    </source>
</evidence>
<dbReference type="STRING" id="333673.A0A3M0JDB3"/>
<dbReference type="EMBL" id="QRBI01000152">
    <property type="protein sequence ID" value="RMB98846.1"/>
    <property type="molecule type" value="Genomic_DNA"/>
</dbReference>
<name>A0A3M0JDB3_HIRRU</name>
<comment type="caution">
    <text evidence="2">The sequence shown here is derived from an EMBL/GenBank/DDBJ whole genome shotgun (WGS) entry which is preliminary data.</text>
</comment>
<protein>
    <submittedName>
        <fullName evidence="2">Uncharacterized protein</fullName>
    </submittedName>
</protein>
<dbReference type="AlphaFoldDB" id="A0A3M0JDB3"/>
<dbReference type="EMBL" id="QRBI01000152">
    <property type="protein sequence ID" value="RMB98848.1"/>
    <property type="molecule type" value="Genomic_DNA"/>
</dbReference>
<reference evidence="2 3" key="1">
    <citation type="submission" date="2018-07" db="EMBL/GenBank/DDBJ databases">
        <title>A high quality draft genome assembly of the barn swallow (H. rustica rustica).</title>
        <authorList>
            <person name="Formenti G."/>
            <person name="Chiara M."/>
            <person name="Poveda L."/>
            <person name="Francoijs K.-J."/>
            <person name="Bonisoli-Alquati A."/>
            <person name="Canova L."/>
            <person name="Gianfranceschi L."/>
            <person name="Horner D.S."/>
            <person name="Saino N."/>
        </authorList>
    </citation>
    <scope>NUCLEOTIDE SEQUENCE [LARGE SCALE GENOMIC DNA]</scope>
    <source>
        <strain evidence="2">Chelidonia</strain>
        <tissue evidence="2">Blood</tissue>
    </source>
</reference>
<proteinExistence type="predicted"/>
<accession>A0A3M0JDB3</accession>
<dbReference type="Proteomes" id="UP000269221">
    <property type="component" value="Unassembled WGS sequence"/>
</dbReference>
<dbReference type="OrthoDB" id="9185178at2759"/>
<gene>
    <name evidence="1" type="ORF">DUI87_25065</name>
    <name evidence="2" type="ORF">DUI87_25067</name>
</gene>